<dbReference type="STRING" id="1406840.Q763_11155"/>
<feature type="domain" description="FecR protein" evidence="2">
    <location>
        <begin position="74"/>
        <end position="167"/>
    </location>
</feature>
<evidence type="ECO:0000259" key="3">
    <source>
        <dbReference type="Pfam" id="PF16344"/>
    </source>
</evidence>
<organism evidence="4 5">
    <name type="scientific">Flavobacterium beibuense F44-8</name>
    <dbReference type="NCBI Taxonomy" id="1406840"/>
    <lineage>
        <taxon>Bacteria</taxon>
        <taxon>Pseudomonadati</taxon>
        <taxon>Bacteroidota</taxon>
        <taxon>Flavobacteriia</taxon>
        <taxon>Flavobacteriales</taxon>
        <taxon>Flavobacteriaceae</taxon>
        <taxon>Flavobacterium</taxon>
    </lineage>
</organism>
<evidence type="ECO:0000313" key="4">
    <source>
        <dbReference type="EMBL" id="KGO80210.1"/>
    </source>
</evidence>
<sequence length="280" mass="31906">MKSEMKKQWDDIPLKGMLPQDLKLRMWKNIRKVTIAKTKNVYRWMTAASVILVMTAIGYQFFNRTVNMQHIVVMQTFDNDIRLVRLPDGSRVWLNEGTKIEYPENFDGSTRNIVLTGEAFFEVEKDSSKPFIISSGLIKTTVLGTSFNVKAYNGTVPLVEVRTGKVKVENKNGSIFLVRGDAAVYMPTSETLVRKKAEKLEPDYKKELLDVDGLTLEDVVTLLQKDYDFSVEYSTKDLKKLKIKGTLGTKQGITEMLNTLAFALNLKVTETANHRYMLSK</sequence>
<dbReference type="Proteomes" id="UP000030129">
    <property type="component" value="Unassembled WGS sequence"/>
</dbReference>
<protein>
    <submittedName>
        <fullName evidence="4">Iron dicitrate transport regulator FecR</fullName>
    </submittedName>
</protein>
<dbReference type="Gene3D" id="2.60.120.1440">
    <property type="match status" value="1"/>
</dbReference>
<dbReference type="EMBL" id="JRLV01000011">
    <property type="protein sequence ID" value="KGO80210.1"/>
    <property type="molecule type" value="Genomic_DNA"/>
</dbReference>
<feature type="transmembrane region" description="Helical" evidence="1">
    <location>
        <begin position="41"/>
        <end position="62"/>
    </location>
</feature>
<feature type="domain" description="Protein FecR C-terminal" evidence="3">
    <location>
        <begin position="212"/>
        <end position="269"/>
    </location>
</feature>
<keyword evidence="1" id="KW-0812">Transmembrane</keyword>
<reference evidence="4 5" key="1">
    <citation type="submission" date="2013-09" db="EMBL/GenBank/DDBJ databases">
        <authorList>
            <person name="Zeng Z."/>
            <person name="Chen C."/>
        </authorList>
    </citation>
    <scope>NUCLEOTIDE SEQUENCE [LARGE SCALE GENOMIC DNA]</scope>
    <source>
        <strain evidence="4 5">F44-8</strain>
    </source>
</reference>
<dbReference type="eggNOG" id="COG3712">
    <property type="taxonomic scope" value="Bacteria"/>
</dbReference>
<dbReference type="Gene3D" id="3.55.50.30">
    <property type="match status" value="1"/>
</dbReference>
<comment type="caution">
    <text evidence="4">The sequence shown here is derived from an EMBL/GenBank/DDBJ whole genome shotgun (WGS) entry which is preliminary data.</text>
</comment>
<name>A0A0A2LVQ2_9FLAO</name>
<dbReference type="Pfam" id="PF04773">
    <property type="entry name" value="FecR"/>
    <property type="match status" value="1"/>
</dbReference>
<keyword evidence="1" id="KW-1133">Transmembrane helix</keyword>
<dbReference type="PANTHER" id="PTHR30273:SF2">
    <property type="entry name" value="PROTEIN FECR"/>
    <property type="match status" value="1"/>
</dbReference>
<proteinExistence type="predicted"/>
<dbReference type="Pfam" id="PF16344">
    <property type="entry name" value="FecR_C"/>
    <property type="match status" value="1"/>
</dbReference>
<dbReference type="InterPro" id="IPR032508">
    <property type="entry name" value="FecR_C"/>
</dbReference>
<dbReference type="InterPro" id="IPR006860">
    <property type="entry name" value="FecR"/>
</dbReference>
<dbReference type="PANTHER" id="PTHR30273">
    <property type="entry name" value="PERIPLASMIC SIGNAL SENSOR AND SIGMA FACTOR ACTIVATOR FECR-RELATED"/>
    <property type="match status" value="1"/>
</dbReference>
<evidence type="ECO:0000259" key="2">
    <source>
        <dbReference type="Pfam" id="PF04773"/>
    </source>
</evidence>
<evidence type="ECO:0000256" key="1">
    <source>
        <dbReference type="SAM" id="Phobius"/>
    </source>
</evidence>
<accession>A0A0A2LVQ2</accession>
<gene>
    <name evidence="4" type="ORF">Q763_11155</name>
</gene>
<keyword evidence="1" id="KW-0472">Membrane</keyword>
<dbReference type="AlphaFoldDB" id="A0A0A2LVQ2"/>
<keyword evidence="5" id="KW-1185">Reference proteome</keyword>
<dbReference type="GO" id="GO:0016989">
    <property type="term" value="F:sigma factor antagonist activity"/>
    <property type="evidence" value="ECO:0007669"/>
    <property type="project" value="TreeGrafter"/>
</dbReference>
<dbReference type="PIRSF" id="PIRSF018266">
    <property type="entry name" value="FecR"/>
    <property type="match status" value="1"/>
</dbReference>
<evidence type="ECO:0000313" key="5">
    <source>
        <dbReference type="Proteomes" id="UP000030129"/>
    </source>
</evidence>
<dbReference type="InterPro" id="IPR012373">
    <property type="entry name" value="Ferrdict_sens_TM"/>
</dbReference>